<name>A0ABU6IK45_9ACTN</name>
<gene>
    <name evidence="1" type="ORF">VIN30_10195</name>
</gene>
<accession>A0ABU6IK45</accession>
<proteinExistence type="predicted"/>
<dbReference type="InterPro" id="IPR007337">
    <property type="entry name" value="RelB/DinJ"/>
</dbReference>
<dbReference type="Gene3D" id="1.10.1220.10">
    <property type="entry name" value="Met repressor-like"/>
    <property type="match status" value="1"/>
</dbReference>
<dbReference type="Proteomes" id="UP001349994">
    <property type="component" value="Unassembled WGS sequence"/>
</dbReference>
<dbReference type="EMBL" id="JAYMFF010000022">
    <property type="protein sequence ID" value="MEC4176816.1"/>
    <property type="molecule type" value="Genomic_DNA"/>
</dbReference>
<dbReference type="InterPro" id="IPR013321">
    <property type="entry name" value="Arc_rbn_hlx_hlx"/>
</dbReference>
<organism evidence="1 2">
    <name type="scientific">Adlercreutzia wanghongyangiae</name>
    <dbReference type="NCBI Taxonomy" id="3111451"/>
    <lineage>
        <taxon>Bacteria</taxon>
        <taxon>Bacillati</taxon>
        <taxon>Actinomycetota</taxon>
        <taxon>Coriobacteriia</taxon>
        <taxon>Eggerthellales</taxon>
        <taxon>Eggerthellaceae</taxon>
        <taxon>Adlercreutzia</taxon>
    </lineage>
</organism>
<dbReference type="Pfam" id="PF04221">
    <property type="entry name" value="RelB"/>
    <property type="match status" value="1"/>
</dbReference>
<evidence type="ECO:0000313" key="1">
    <source>
        <dbReference type="EMBL" id="MEC4176816.1"/>
    </source>
</evidence>
<protein>
    <submittedName>
        <fullName evidence="1">Type II toxin-antitoxin system RelB/DinJ family antitoxin</fullName>
    </submittedName>
</protein>
<sequence length="94" mass="10338">MATRSAEIKAYVVPDVKAQAADIYAHWGMSLSDAINAFLVKSIDVGGLPFDMRVSARPRYNPATVLPVDPRWGSSILPADMNDDEDDIYAQLVR</sequence>
<comment type="caution">
    <text evidence="1">The sequence shown here is derived from an EMBL/GenBank/DDBJ whole genome shotgun (WGS) entry which is preliminary data.</text>
</comment>
<evidence type="ECO:0000313" key="2">
    <source>
        <dbReference type="Proteomes" id="UP001349994"/>
    </source>
</evidence>
<keyword evidence="2" id="KW-1185">Reference proteome</keyword>
<reference evidence="1 2" key="1">
    <citation type="submission" date="2024-01" db="EMBL/GenBank/DDBJ databases">
        <title>novel species in genus Adlercreutzia.</title>
        <authorList>
            <person name="Liu X."/>
        </authorList>
    </citation>
    <scope>NUCLEOTIDE SEQUENCE [LARGE SCALE GENOMIC DNA]</scope>
    <source>
        <strain evidence="1 2">R7</strain>
    </source>
</reference>
<dbReference type="RefSeq" id="WP_338211342.1">
    <property type="nucleotide sequence ID" value="NZ_JAYMFF010000022.1"/>
</dbReference>